<reference evidence="3" key="1">
    <citation type="journal article" date="2021" name="PeerJ">
        <title>Extensive microbial diversity within the chicken gut microbiome revealed by metagenomics and culture.</title>
        <authorList>
            <person name="Gilroy R."/>
            <person name="Ravi A."/>
            <person name="Getino M."/>
            <person name="Pursley I."/>
            <person name="Horton D.L."/>
            <person name="Alikhan N.F."/>
            <person name="Baker D."/>
            <person name="Gharbi K."/>
            <person name="Hall N."/>
            <person name="Watson M."/>
            <person name="Adriaenssens E.M."/>
            <person name="Foster-Nyarko E."/>
            <person name="Jarju S."/>
            <person name="Secka A."/>
            <person name="Antonio M."/>
            <person name="Oren A."/>
            <person name="Chaudhuri R.R."/>
            <person name="La Ragione R."/>
            <person name="Hildebrand F."/>
            <person name="Pallen M.J."/>
        </authorList>
    </citation>
    <scope>NUCLEOTIDE SEQUENCE</scope>
    <source>
        <strain evidence="3">ChiHjej13B12-14962</strain>
    </source>
</reference>
<feature type="transmembrane region" description="Helical" evidence="1">
    <location>
        <begin position="104"/>
        <end position="123"/>
    </location>
</feature>
<evidence type="ECO:0000313" key="3">
    <source>
        <dbReference type="EMBL" id="HJF15063.1"/>
    </source>
</evidence>
<gene>
    <name evidence="3" type="ORF">K8V32_09730</name>
</gene>
<organism evidence="3 4">
    <name type="scientific">Enteractinococcus helveticum</name>
    <dbReference type="NCBI Taxonomy" id="1837282"/>
    <lineage>
        <taxon>Bacteria</taxon>
        <taxon>Bacillati</taxon>
        <taxon>Actinomycetota</taxon>
        <taxon>Actinomycetes</taxon>
        <taxon>Micrococcales</taxon>
        <taxon>Micrococcaceae</taxon>
    </lineage>
</organism>
<evidence type="ECO:0000313" key="4">
    <source>
        <dbReference type="Proteomes" id="UP000703315"/>
    </source>
</evidence>
<dbReference type="Proteomes" id="UP000703315">
    <property type="component" value="Unassembled WGS sequence"/>
</dbReference>
<reference evidence="3" key="2">
    <citation type="submission" date="2021-09" db="EMBL/GenBank/DDBJ databases">
        <authorList>
            <person name="Gilroy R."/>
        </authorList>
    </citation>
    <scope>NUCLEOTIDE SEQUENCE</scope>
    <source>
        <strain evidence="3">ChiHjej13B12-14962</strain>
    </source>
</reference>
<feature type="transmembrane region" description="Helical" evidence="1">
    <location>
        <begin position="38"/>
        <end position="58"/>
    </location>
</feature>
<accession>A0A921FMX7</accession>
<feature type="domain" description="DUF1468" evidence="2">
    <location>
        <begin position="40"/>
        <end position="177"/>
    </location>
</feature>
<keyword evidence="1" id="KW-0472">Membrane</keyword>
<feature type="transmembrane region" description="Helical" evidence="1">
    <location>
        <begin position="70"/>
        <end position="92"/>
    </location>
</feature>
<feature type="transmembrane region" description="Helical" evidence="1">
    <location>
        <begin position="155"/>
        <end position="175"/>
    </location>
</feature>
<dbReference type="RefSeq" id="WP_303906479.1">
    <property type="nucleotide sequence ID" value="NZ_DYXC01000106.1"/>
</dbReference>
<comment type="caution">
    <text evidence="3">The sequence shown here is derived from an EMBL/GenBank/DDBJ whole genome shotgun (WGS) entry which is preliminary data.</text>
</comment>
<proteinExistence type="predicted"/>
<name>A0A921FMX7_9MICC</name>
<protein>
    <submittedName>
        <fullName evidence="3">Tripartite tricarboxylate transporter TctB family protein</fullName>
    </submittedName>
</protein>
<evidence type="ECO:0000259" key="2">
    <source>
        <dbReference type="Pfam" id="PF07331"/>
    </source>
</evidence>
<keyword evidence="1" id="KW-1133">Transmembrane helix</keyword>
<dbReference type="EMBL" id="DYXC01000106">
    <property type="protein sequence ID" value="HJF15063.1"/>
    <property type="molecule type" value="Genomic_DNA"/>
</dbReference>
<dbReference type="Pfam" id="PF07331">
    <property type="entry name" value="TctB"/>
    <property type="match status" value="1"/>
</dbReference>
<evidence type="ECO:0000256" key="1">
    <source>
        <dbReference type="SAM" id="Phobius"/>
    </source>
</evidence>
<dbReference type="InterPro" id="IPR009936">
    <property type="entry name" value="DUF1468"/>
</dbReference>
<keyword evidence="1" id="KW-0812">Transmembrane</keyword>
<dbReference type="AlphaFoldDB" id="A0A921FMX7"/>
<sequence>MTDQGFNDQQHSQQTGVIESDHSGAVSHTKFKIRLRELLAVVLSLAGGIAILLGTNNITLRDTGELGPRFWPTLLGWAIVGLSVLLVTTNVVPARTSKDIPNPMTRWGATQLIITFVVLLAYLSLFNVITLWLITFVTVALLVLLYGFRGWKVLIIFPGIIAAVLHILFVVLLRVPLG</sequence>